<organism evidence="1 2">
    <name type="scientific">Caldifermentibacillus hisashii</name>
    <dbReference type="NCBI Taxonomy" id="996558"/>
    <lineage>
        <taxon>Bacteria</taxon>
        <taxon>Bacillati</taxon>
        <taxon>Bacillota</taxon>
        <taxon>Bacilli</taxon>
        <taxon>Bacillales</taxon>
        <taxon>Bacillaceae</taxon>
        <taxon>Caldifermentibacillus</taxon>
    </lineage>
</organism>
<sequence length="65" mass="7321">MNNKELEEQYQLIADIIESEGLGYALIEGGYIKTEMTDDPELKEAIEKAVEGCKTILKIVEPYLS</sequence>
<evidence type="ECO:0008006" key="3">
    <source>
        <dbReference type="Google" id="ProtNLM"/>
    </source>
</evidence>
<accession>A0ABU9K3X5</accession>
<name>A0ABU9K3X5_9BACI</name>
<proteinExistence type="predicted"/>
<gene>
    <name evidence="1" type="ORF">NST17_20065</name>
</gene>
<protein>
    <recommendedName>
        <fullName evidence="3">Type II toxin-antitoxin system HicB family antitoxin</fullName>
    </recommendedName>
</protein>
<comment type="caution">
    <text evidence="1">The sequence shown here is derived from an EMBL/GenBank/DDBJ whole genome shotgun (WGS) entry which is preliminary data.</text>
</comment>
<dbReference type="EMBL" id="JBBYAK010000002">
    <property type="protein sequence ID" value="MEL3959450.1"/>
    <property type="molecule type" value="Genomic_DNA"/>
</dbReference>
<keyword evidence="2" id="KW-1185">Reference proteome</keyword>
<dbReference type="Proteomes" id="UP001459714">
    <property type="component" value="Unassembled WGS sequence"/>
</dbReference>
<evidence type="ECO:0000313" key="2">
    <source>
        <dbReference type="Proteomes" id="UP001459714"/>
    </source>
</evidence>
<dbReference type="RefSeq" id="WP_342021085.1">
    <property type="nucleotide sequence ID" value="NZ_JBBYAK010000002.1"/>
</dbReference>
<reference evidence="1 2" key="1">
    <citation type="submission" date="2024-03" db="EMBL/GenBank/DDBJ databases">
        <title>Bacilli Hybrid Assemblies.</title>
        <authorList>
            <person name="Kovac J."/>
        </authorList>
    </citation>
    <scope>NUCLEOTIDE SEQUENCE [LARGE SCALE GENOMIC DNA]</scope>
    <source>
        <strain evidence="1 2">FSL M8-0022</strain>
    </source>
</reference>
<evidence type="ECO:0000313" key="1">
    <source>
        <dbReference type="EMBL" id="MEL3959450.1"/>
    </source>
</evidence>